<sequence>MIGSFSKMYSYLCLFHTKPVIFFFVLLLFLYVKMVLIECNSDTQFEDLLRNNQGKLVIVDFFATWCGPCKKLGPQFKEASKCKPSITFASVDIDKCKDTAIKNGVKAVPTLMAFVGPNRMDICSNTGALLDWVSKWERNTSTGESIVPGQIDLQPFISISSSEILNDVDTEAFRLMFSTPDNNHKLISDCDEQLIINFVFNRPVKIHTIVIAGPGEEAPKTVKLFANVPVTLDFDRAQSSEGIQTLDCSDEELHQLRFVKFQNVQNLQLFIADNKGGDDRTVIEKIKFYGQPVEQLTNMEEFKRVSGKAGEIE</sequence>
<protein>
    <submittedName>
        <fullName evidence="2">Thioredoxin-like protein 1</fullName>
    </submittedName>
</protein>
<organism evidence="1 2">
    <name type="scientific">Panagrolaimus sp. ES5</name>
    <dbReference type="NCBI Taxonomy" id="591445"/>
    <lineage>
        <taxon>Eukaryota</taxon>
        <taxon>Metazoa</taxon>
        <taxon>Ecdysozoa</taxon>
        <taxon>Nematoda</taxon>
        <taxon>Chromadorea</taxon>
        <taxon>Rhabditida</taxon>
        <taxon>Tylenchina</taxon>
        <taxon>Panagrolaimomorpha</taxon>
        <taxon>Panagrolaimoidea</taxon>
        <taxon>Panagrolaimidae</taxon>
        <taxon>Panagrolaimus</taxon>
    </lineage>
</organism>
<accession>A0AC34FKJ8</accession>
<evidence type="ECO:0000313" key="2">
    <source>
        <dbReference type="WBParaSite" id="ES5_v2.g17799.t1"/>
    </source>
</evidence>
<name>A0AC34FKJ8_9BILA</name>
<dbReference type="WBParaSite" id="ES5_v2.g17799.t1">
    <property type="protein sequence ID" value="ES5_v2.g17799.t1"/>
    <property type="gene ID" value="ES5_v2.g17799"/>
</dbReference>
<proteinExistence type="predicted"/>
<reference evidence="2" key="1">
    <citation type="submission" date="2022-11" db="UniProtKB">
        <authorList>
            <consortium name="WormBaseParasite"/>
        </authorList>
    </citation>
    <scope>IDENTIFICATION</scope>
</reference>
<dbReference type="Proteomes" id="UP000887579">
    <property type="component" value="Unplaced"/>
</dbReference>
<evidence type="ECO:0000313" key="1">
    <source>
        <dbReference type="Proteomes" id="UP000887579"/>
    </source>
</evidence>